<dbReference type="GO" id="GO:0051056">
    <property type="term" value="P:regulation of small GTPase mediated signal transduction"/>
    <property type="evidence" value="ECO:0007669"/>
    <property type="project" value="InterPro"/>
</dbReference>
<feature type="compositionally biased region" description="Basic and acidic residues" evidence="7">
    <location>
        <begin position="1419"/>
        <end position="1432"/>
    </location>
</feature>
<dbReference type="InterPro" id="IPR000331">
    <property type="entry name" value="Rap/Ran_GAP_dom"/>
</dbReference>
<feature type="compositionally biased region" description="Polar residues" evidence="7">
    <location>
        <begin position="2310"/>
        <end position="2332"/>
    </location>
</feature>
<keyword evidence="1" id="KW-0343">GTPase activation</keyword>
<evidence type="ECO:0000256" key="3">
    <source>
        <dbReference type="ARBA" id="ARBA00022679"/>
    </source>
</evidence>
<protein>
    <recommendedName>
        <fullName evidence="8">Rap-GAP domain-containing protein</fullName>
    </recommendedName>
</protein>
<dbReference type="FunFam" id="3.40.50.11210:FF:000001">
    <property type="entry name" value="Ral GTPase-activating protein subunit alpha-1 isoform 1"/>
    <property type="match status" value="1"/>
</dbReference>
<dbReference type="STRING" id="81824.A9UVB4"/>
<evidence type="ECO:0000313" key="9">
    <source>
        <dbReference type="EMBL" id="EDQ91053.1"/>
    </source>
</evidence>
<evidence type="ECO:0000259" key="8">
    <source>
        <dbReference type="PROSITE" id="PS50085"/>
    </source>
</evidence>
<dbReference type="InterPro" id="IPR036554">
    <property type="entry name" value="GHMP_kinase_C_sf"/>
</dbReference>
<feature type="compositionally biased region" description="Polar residues" evidence="7">
    <location>
        <begin position="2183"/>
        <end position="2195"/>
    </location>
</feature>
<proteinExistence type="predicted"/>
<dbReference type="PANTHER" id="PTHR10063:SF11">
    <property type="entry name" value="RHO GTPASE-ACTIVATING PROTEIN CG5521-RELATED"/>
    <property type="match status" value="1"/>
</dbReference>
<dbReference type="KEGG" id="mbr:MONBRDRAFT_36389"/>
<dbReference type="EMBL" id="CH991546">
    <property type="protein sequence ID" value="EDQ91053.1"/>
    <property type="molecule type" value="Genomic_DNA"/>
</dbReference>
<feature type="compositionally biased region" description="Low complexity" evidence="7">
    <location>
        <begin position="699"/>
        <end position="710"/>
    </location>
</feature>
<dbReference type="InParanoid" id="A9UVB4"/>
<feature type="compositionally biased region" description="Low complexity" evidence="7">
    <location>
        <begin position="2196"/>
        <end position="2205"/>
    </location>
</feature>
<keyword evidence="4" id="KW-0547">Nucleotide-binding</keyword>
<keyword evidence="5" id="KW-0418">Kinase</keyword>
<feature type="region of interest" description="Disordered" evidence="7">
    <location>
        <begin position="669"/>
        <end position="723"/>
    </location>
</feature>
<evidence type="ECO:0000256" key="7">
    <source>
        <dbReference type="SAM" id="MobiDB-lite"/>
    </source>
</evidence>
<feature type="region of interest" description="Disordered" evidence="7">
    <location>
        <begin position="2638"/>
        <end position="2687"/>
    </location>
</feature>
<dbReference type="Pfam" id="PF00288">
    <property type="entry name" value="GHMP_kinases_N"/>
    <property type="match status" value="1"/>
</dbReference>
<dbReference type="SUPFAM" id="SSF111347">
    <property type="entry name" value="Rap/Ran-GAP"/>
    <property type="match status" value="1"/>
</dbReference>
<feature type="region of interest" description="Disordered" evidence="7">
    <location>
        <begin position="603"/>
        <end position="623"/>
    </location>
</feature>
<feature type="region of interest" description="Disordered" evidence="7">
    <location>
        <begin position="2177"/>
        <end position="2218"/>
    </location>
</feature>
<gene>
    <name evidence="9" type="ORF">MONBRDRAFT_36389</name>
</gene>
<dbReference type="PROSITE" id="PS50085">
    <property type="entry name" value="RAPGAP"/>
    <property type="match status" value="1"/>
</dbReference>
<feature type="region of interest" description="Disordered" evidence="7">
    <location>
        <begin position="740"/>
        <end position="841"/>
    </location>
</feature>
<dbReference type="eggNOG" id="KOG3686">
    <property type="taxonomic scope" value="Eukaryota"/>
</dbReference>
<dbReference type="GO" id="GO:0005096">
    <property type="term" value="F:GTPase activator activity"/>
    <property type="evidence" value="ECO:0000318"/>
    <property type="project" value="GO_Central"/>
</dbReference>
<keyword evidence="10" id="KW-1185">Reference proteome</keyword>
<feature type="compositionally biased region" description="Low complexity" evidence="7">
    <location>
        <begin position="744"/>
        <end position="784"/>
    </location>
</feature>
<feature type="compositionally biased region" description="Basic residues" evidence="7">
    <location>
        <begin position="1979"/>
        <end position="1991"/>
    </location>
</feature>
<dbReference type="Gene3D" id="3.30.70.890">
    <property type="entry name" value="GHMP kinase, C-terminal domain"/>
    <property type="match status" value="1"/>
</dbReference>
<dbReference type="InterPro" id="IPR046859">
    <property type="entry name" value="RGPA/RALGAPB_N"/>
</dbReference>
<sequence>MAGQRLRTARASAPGKIILHGEHAVVHGTEAVAAALDLRTTVTATPTYLDGANSTQLHLVLADLQLDFITDLRALVETPSAAGELNDRLHVPLLFPCTNHLGQPLHSDPRVRWRTVTSFAEPDAAELHQLQALPNLDQGEQAMPHDYPHVEARLALLYLTKHILRRAQMQGIPLDLNGCRLRLEVTSRLPIGAGLGSSAALCVATAAALLLAVGHCQPEELPDHLDDINSWALVGEQVVHGNPSGLDNTISSFGRLAAPICDLSIGVVSCSSQICSLARSHGTTGKLTGGGGGGCAFIFIPSAARVTSLYTTSSSPSWRLFLAFGLAPSTKAMFSSRVVPPEHLKEKVLDPKKQPIRRLKALIDLQNSADFGTAQLRVFVKEQRAQIYTVLQQSYDKLMPELKQRTIKSRSLTETQRVNLYEYLLGALAPGTLGEDQALVLDVAPLSDVEMQVLMLETFLQKLETSGLQEAHMLETGDVEYKCALFANMFDVFRTTIAPRLYTLDQAITADRATPNFDEPLKSPGQLQEPSIRCSQAAHEVVAGILVTWFQGTSQHFLAMQQLLQTDLAFLILVQAIFGLVAGGARSASQKLDPASPILRRLNNSSFQSDSSRSSGKRNAGYKHSTSAAAVNVDLQTAVLKIYQNWLAVKIVSRAPAAPRASTFSLTSLPEVDSESGDSNNPSPCVQRRRRTSTLGTNSSDSLASSASSSGRVLPKPPTVRSGLPTRAEALAVASKTAIPGPNLASVSSPTSTTALSSTASTPTPALTPKAMSSTHPSTSQPTSAFSALSPVSEATVTGSTSSGPPRRPSCASEASSRTRKNSGAVPKLSVDGAPQEDSFGESPGLLPTTICLRRVTMNLRVLPVTVAHVFLRTIIANVGSLFRLSYHQLAARLRQAALIYLIQDGLNVFQRICLYHLRIASHKLKLFLLKVLRDVPRHLLQDQHNSTGSALLTVKRALAGPVFRTVLCAHVRISVRHRLPHDPWPQLQAQLHQFTDWEPLITEWEKIVRVLTAAISTALRQGTTADDESRVPRRHSTTSIAGYEKLAQSVNEAPRASAASPRALTRQAPALSSRSASLASDTHPNPAPESENHRPDHSQHQTVQIDATFANLALFLRGLQGVANESRDGYSATRTHATNLIRTWSQALACLGDVNAINVPRNHANVIKALLKAYKALHRTFEIADPDFRGAWIPDFARSVYDSFLLSSRFAESRYLAAKLVCDMHVITNCPQPRLGMNDLQRFYHFVSYCLRSHNRDLVHCVLRSCRHIVAFNWPGASVLYQDLILACRCVLGHGFFRPDGPTAAIFELEDALPSRFAQAVPRTACVTILTSMVHLLHAFEPSMRVAGLGTFDMQVGESSGHTMPSPDVVGWLAGDAISPPAGGEAVPGLTAGPVATAGLTSDLEAQAASLPAGLNRRSSDEYEEATHRLSDGTTLSNAPIAAVRSADSSPARSRSGSVSIAARASQSHSLRPRSRTSSIEQIAAHKLLKLVQGRRMSLSQHDLSAEATTAAQNMARSSRISASSIRPFNTVTDGNNGPHAFSSANAIGSAAAARAAVAAAAAVASAGSTHRPASAGAEAEPNDAQSFEQEDDSLPAISVKSSPNSSEAGEHLGGERILQLLSQPDLRRLGVEPEARLERLSTPEPDINLMQEVHAMLSEALRAVVLDESETTIRQLALHGIYNMLVGMLRQNSAQGDENHVAQSCLQSLLSVLRMADLQVVISAATLVGFLSELHEAVMAQLGLTMVRQLVTALLRATAYWLHMTRRGEVEFMEECLPELIEALRDWLLVAPIELAYEIQQGLILLREAAQDRVGPAVNRLHRVAVDRRAGSRMRNPALSQALSDFEASAHAMSVGSPGSAAFSGAVPYSPGATSLPMVSEHGGVVSGRNGGVAANGSFFSDVASDSEVDAWTARKLESTVDGEPEDASFDSSLMAMGVDDLADACIQPEGVGFGFGPPKRTESHMQLAEPEEHTPTHRRGRRRHRNRLRREATSGESTPPPRHSPEDRPAPDAVSANRAPELEFKREYVPLMALAALVQVQHHRDNFPCVEGATAVSWTPCVPPLPFDPKQEGANADYVEYLCVDDALIVELHAHADASHVVVRNLAGCFAWAVKNVLSPPPSPRTSQPRRSKLSLNLRVATSASSLPPIIAEELDAVPDSKHTAHDLLSTVTAPAWPPTSESAPGSPTQPDASASSSASSSPGLRPELRGSGSRCAARSHRLSINVPSLSMTVLDASLDLPIFAADDKVGTHDALDAVLTYLHGSDAAVDGDTIVTPTTDDDVRLIKDLRRQCQEGLVDAAHRSEAASSDLSSPTETNAPTRHTSSSDVPGKASAAALCSALLQHLGLWNWTQRGGLRPMSVSERLIKDLRHLDQAGAVRETHKVAVLYVGPDMQNKEDVVTCTVPSPRFLQFAEQLGWGVSVESHQGYLGKLDPSEFSGCRAHYYATATREVLFHVAPLLLPPSLPSIAVHQTWDPETRKQLYTKLWRHLGNDAVHIVWSEADTLYNTDLLPTRFGEVTIVVYPLSNGLFRIQLLFKSQMARLVGPLTDGAVVDGRSLGHLVRATAINADRILRMQTLAAPFCEARRNYLRRLVADHAQDLAFPDYVSDVLLGHSTTATTQGAETALASLQMPSPRLDSSGGGPELPSMAALSKRSQSMAPGALEAARRARQEFATSRASEA</sequence>
<evidence type="ECO:0000256" key="4">
    <source>
        <dbReference type="ARBA" id="ARBA00022741"/>
    </source>
</evidence>
<dbReference type="PRINTS" id="PR00959">
    <property type="entry name" value="MEVGALKINASE"/>
</dbReference>
<feature type="compositionally biased region" description="Low complexity" evidence="7">
    <location>
        <begin position="605"/>
        <end position="614"/>
    </location>
</feature>
<reference evidence="9 10" key="1">
    <citation type="journal article" date="2008" name="Nature">
        <title>The genome of the choanoflagellate Monosiga brevicollis and the origin of metazoans.</title>
        <authorList>
            <consortium name="JGI Sequencing"/>
            <person name="King N."/>
            <person name="Westbrook M.J."/>
            <person name="Young S.L."/>
            <person name="Kuo A."/>
            <person name="Abedin M."/>
            <person name="Chapman J."/>
            <person name="Fairclough S."/>
            <person name="Hellsten U."/>
            <person name="Isogai Y."/>
            <person name="Letunic I."/>
            <person name="Marr M."/>
            <person name="Pincus D."/>
            <person name="Putnam N."/>
            <person name="Rokas A."/>
            <person name="Wright K.J."/>
            <person name="Zuzow R."/>
            <person name="Dirks W."/>
            <person name="Good M."/>
            <person name="Goodstein D."/>
            <person name="Lemons D."/>
            <person name="Li W."/>
            <person name="Lyons J.B."/>
            <person name="Morris A."/>
            <person name="Nichols S."/>
            <person name="Richter D.J."/>
            <person name="Salamov A."/>
            <person name="Bork P."/>
            <person name="Lim W.A."/>
            <person name="Manning G."/>
            <person name="Miller W.T."/>
            <person name="McGinnis W."/>
            <person name="Shapiro H."/>
            <person name="Tjian R."/>
            <person name="Grigoriev I.V."/>
            <person name="Rokhsar D."/>
        </authorList>
    </citation>
    <scope>NUCLEOTIDE SEQUENCE [LARGE SCALE GENOMIC DNA]</scope>
    <source>
        <strain evidence="10">MX1 / ATCC 50154</strain>
    </source>
</reference>
<feature type="domain" description="Rap-GAP" evidence="8">
    <location>
        <begin position="2375"/>
        <end position="2606"/>
    </location>
</feature>
<dbReference type="InterPro" id="IPR035974">
    <property type="entry name" value="Rap/Ran-GAP_sf"/>
</dbReference>
<dbReference type="PANTHER" id="PTHR10063">
    <property type="entry name" value="TUBERIN"/>
    <property type="match status" value="1"/>
</dbReference>
<dbReference type="GO" id="GO:0016301">
    <property type="term" value="F:kinase activity"/>
    <property type="evidence" value="ECO:0007669"/>
    <property type="project" value="UniProtKB-KW"/>
</dbReference>
<feature type="compositionally biased region" description="Basic and acidic residues" evidence="7">
    <location>
        <begin position="1091"/>
        <end position="1100"/>
    </location>
</feature>
<evidence type="ECO:0000256" key="5">
    <source>
        <dbReference type="ARBA" id="ARBA00022777"/>
    </source>
</evidence>
<evidence type="ECO:0000313" key="10">
    <source>
        <dbReference type="Proteomes" id="UP000001357"/>
    </source>
</evidence>
<keyword evidence="6" id="KW-0067">ATP-binding</keyword>
<dbReference type="Pfam" id="PF20412">
    <property type="entry name" value="RALGAPB_N"/>
    <property type="match status" value="1"/>
</dbReference>
<dbReference type="GO" id="GO:0005524">
    <property type="term" value="F:ATP binding"/>
    <property type="evidence" value="ECO:0007669"/>
    <property type="project" value="UniProtKB-KW"/>
</dbReference>
<feature type="compositionally biased region" description="Low complexity" evidence="7">
    <location>
        <begin position="1443"/>
        <end position="1461"/>
    </location>
</feature>
<feature type="compositionally biased region" description="Low complexity" evidence="7">
    <location>
        <begin position="1054"/>
        <end position="1081"/>
    </location>
</feature>
<dbReference type="InterPro" id="IPR027107">
    <property type="entry name" value="Tuberin/Ral-act_asu"/>
</dbReference>
<feature type="region of interest" description="Disordered" evidence="7">
    <location>
        <begin position="1413"/>
        <end position="1480"/>
    </location>
</feature>
<dbReference type="eggNOG" id="KOG1511">
    <property type="taxonomic scope" value="Eukaryota"/>
</dbReference>
<dbReference type="Gene3D" id="3.40.50.11210">
    <property type="entry name" value="Rap/Ran-GAP"/>
    <property type="match status" value="1"/>
</dbReference>
<dbReference type="SUPFAM" id="SSF54211">
    <property type="entry name" value="Ribosomal protein S5 domain 2-like"/>
    <property type="match status" value="1"/>
</dbReference>
<dbReference type="GeneID" id="5889404"/>
<name>A9UVB4_MONBE</name>
<evidence type="ECO:0000256" key="6">
    <source>
        <dbReference type="ARBA" id="ARBA00022840"/>
    </source>
</evidence>
<organism evidence="9 10">
    <name type="scientific">Monosiga brevicollis</name>
    <name type="common">Choanoflagellate</name>
    <dbReference type="NCBI Taxonomy" id="81824"/>
    <lineage>
        <taxon>Eukaryota</taxon>
        <taxon>Choanoflagellata</taxon>
        <taxon>Craspedida</taxon>
        <taxon>Salpingoecidae</taxon>
        <taxon>Monosiga</taxon>
    </lineage>
</organism>
<feature type="region of interest" description="Disordered" evidence="7">
    <location>
        <begin position="1022"/>
        <end position="1102"/>
    </location>
</feature>
<dbReference type="InterPro" id="IPR006204">
    <property type="entry name" value="GHMP_kinase_N_dom"/>
</dbReference>
<dbReference type="Proteomes" id="UP000001357">
    <property type="component" value="Unassembled WGS sequence"/>
</dbReference>
<dbReference type="SUPFAM" id="SSF55060">
    <property type="entry name" value="GHMP Kinase, C-terminal domain"/>
    <property type="match status" value="1"/>
</dbReference>
<evidence type="ECO:0000256" key="1">
    <source>
        <dbReference type="ARBA" id="ARBA00022468"/>
    </source>
</evidence>
<dbReference type="RefSeq" id="XP_001744350.1">
    <property type="nucleotide sequence ID" value="XM_001744298.1"/>
</dbReference>
<dbReference type="InterPro" id="IPR006203">
    <property type="entry name" value="GHMP_knse_ATP-bd_CS"/>
</dbReference>
<keyword evidence="3" id="KW-0808">Transferase</keyword>
<feature type="compositionally biased region" description="Polar residues" evidence="7">
    <location>
        <begin position="1466"/>
        <end position="1480"/>
    </location>
</feature>
<dbReference type="InterPro" id="IPR014721">
    <property type="entry name" value="Ribsml_uS5_D2-typ_fold_subgr"/>
</dbReference>
<feature type="region of interest" description="Disordered" evidence="7">
    <location>
        <begin position="1573"/>
        <end position="1619"/>
    </location>
</feature>
<feature type="region of interest" description="Disordered" evidence="7">
    <location>
        <begin position="1955"/>
        <end position="2019"/>
    </location>
</feature>
<feature type="region of interest" description="Disordered" evidence="7">
    <location>
        <begin position="2303"/>
        <end position="2334"/>
    </location>
</feature>
<dbReference type="Pfam" id="PF02145">
    <property type="entry name" value="Rap_GAP"/>
    <property type="match status" value="1"/>
</dbReference>
<dbReference type="Gene3D" id="3.30.230.10">
    <property type="match status" value="1"/>
</dbReference>
<evidence type="ECO:0000256" key="2">
    <source>
        <dbReference type="ARBA" id="ARBA00022553"/>
    </source>
</evidence>
<keyword evidence="2" id="KW-0597">Phosphoprotein</keyword>
<dbReference type="InterPro" id="IPR020568">
    <property type="entry name" value="Ribosomal_Su5_D2-typ_SF"/>
</dbReference>
<dbReference type="GO" id="GO:0005737">
    <property type="term" value="C:cytoplasm"/>
    <property type="evidence" value="ECO:0000318"/>
    <property type="project" value="GO_Central"/>
</dbReference>
<dbReference type="GO" id="GO:0005634">
    <property type="term" value="C:nucleus"/>
    <property type="evidence" value="ECO:0007669"/>
    <property type="project" value="InterPro"/>
</dbReference>
<dbReference type="PROSITE" id="PS00627">
    <property type="entry name" value="GHMP_KINASES_ATP"/>
    <property type="match status" value="1"/>
</dbReference>
<accession>A9UVB4</accession>